<proteinExistence type="inferred from homology"/>
<evidence type="ECO:0000313" key="10">
    <source>
        <dbReference type="Proteomes" id="UP001159042"/>
    </source>
</evidence>
<keyword evidence="3" id="KW-1003">Cell membrane</keyword>
<dbReference type="PANTHER" id="PTHR11923:SF67">
    <property type="entry name" value="RE68569P"/>
    <property type="match status" value="1"/>
</dbReference>
<keyword evidence="7" id="KW-0325">Glycoprotein</keyword>
<dbReference type="GO" id="GO:0005886">
    <property type="term" value="C:plasma membrane"/>
    <property type="evidence" value="ECO:0007669"/>
    <property type="project" value="UniProtKB-SubCell"/>
</dbReference>
<dbReference type="GO" id="GO:0005044">
    <property type="term" value="F:scavenger receptor activity"/>
    <property type="evidence" value="ECO:0007669"/>
    <property type="project" value="TreeGrafter"/>
</dbReference>
<dbReference type="Pfam" id="PF01130">
    <property type="entry name" value="CD36"/>
    <property type="match status" value="1"/>
</dbReference>
<protein>
    <recommendedName>
        <fullName evidence="11">Scavenger receptor class B member 1</fullName>
    </recommendedName>
</protein>
<evidence type="ECO:0000256" key="1">
    <source>
        <dbReference type="ARBA" id="ARBA00004236"/>
    </source>
</evidence>
<dbReference type="PRINTS" id="PR01609">
    <property type="entry name" value="CD36FAMILY"/>
</dbReference>
<dbReference type="EMBL" id="JANEYG010000011">
    <property type="protein sequence ID" value="KAJ8921151.1"/>
    <property type="molecule type" value="Genomic_DNA"/>
</dbReference>
<dbReference type="Proteomes" id="UP001159042">
    <property type="component" value="Unassembled WGS sequence"/>
</dbReference>
<keyword evidence="4 8" id="KW-0812">Transmembrane</keyword>
<evidence type="ECO:0008006" key="11">
    <source>
        <dbReference type="Google" id="ProtNLM"/>
    </source>
</evidence>
<keyword evidence="5 8" id="KW-1133">Transmembrane helix</keyword>
<evidence type="ECO:0000256" key="4">
    <source>
        <dbReference type="ARBA" id="ARBA00022692"/>
    </source>
</evidence>
<comment type="caution">
    <text evidence="9">The sequence shown here is derived from an EMBL/GenBank/DDBJ whole genome shotgun (WGS) entry which is preliminary data.</text>
</comment>
<evidence type="ECO:0000256" key="6">
    <source>
        <dbReference type="ARBA" id="ARBA00023136"/>
    </source>
</evidence>
<reference evidence="9 10" key="1">
    <citation type="journal article" date="2023" name="Insect Mol. Biol.">
        <title>Genome sequencing provides insights into the evolution of gene families encoding plant cell wall-degrading enzymes in longhorned beetles.</title>
        <authorList>
            <person name="Shin N.R."/>
            <person name="Okamura Y."/>
            <person name="Kirsch R."/>
            <person name="Pauchet Y."/>
        </authorList>
    </citation>
    <scope>NUCLEOTIDE SEQUENCE [LARGE SCALE GENOMIC DNA]</scope>
    <source>
        <strain evidence="9">EAD_L_NR</strain>
    </source>
</reference>
<evidence type="ECO:0000256" key="2">
    <source>
        <dbReference type="ARBA" id="ARBA00010532"/>
    </source>
</evidence>
<dbReference type="InterPro" id="IPR002159">
    <property type="entry name" value="CD36_fam"/>
</dbReference>
<evidence type="ECO:0000313" key="9">
    <source>
        <dbReference type="EMBL" id="KAJ8921151.1"/>
    </source>
</evidence>
<comment type="similarity">
    <text evidence="2">Belongs to the CD36 family.</text>
</comment>
<evidence type="ECO:0000256" key="5">
    <source>
        <dbReference type="ARBA" id="ARBA00022989"/>
    </source>
</evidence>
<comment type="subcellular location">
    <subcellularLocation>
        <location evidence="1">Cell membrane</location>
    </subcellularLocation>
</comment>
<feature type="transmembrane region" description="Helical" evidence="8">
    <location>
        <begin position="332"/>
        <end position="353"/>
    </location>
</feature>
<dbReference type="GO" id="GO:0005737">
    <property type="term" value="C:cytoplasm"/>
    <property type="evidence" value="ECO:0007669"/>
    <property type="project" value="TreeGrafter"/>
</dbReference>
<evidence type="ECO:0000256" key="8">
    <source>
        <dbReference type="SAM" id="Phobius"/>
    </source>
</evidence>
<evidence type="ECO:0000256" key="7">
    <source>
        <dbReference type="ARBA" id="ARBA00023180"/>
    </source>
</evidence>
<keyword evidence="10" id="KW-1185">Reference proteome</keyword>
<dbReference type="AlphaFoldDB" id="A0AAV8W3E2"/>
<organism evidence="9 10">
    <name type="scientific">Exocentrus adspersus</name>
    <dbReference type="NCBI Taxonomy" id="1586481"/>
    <lineage>
        <taxon>Eukaryota</taxon>
        <taxon>Metazoa</taxon>
        <taxon>Ecdysozoa</taxon>
        <taxon>Arthropoda</taxon>
        <taxon>Hexapoda</taxon>
        <taxon>Insecta</taxon>
        <taxon>Pterygota</taxon>
        <taxon>Neoptera</taxon>
        <taxon>Endopterygota</taxon>
        <taxon>Coleoptera</taxon>
        <taxon>Polyphaga</taxon>
        <taxon>Cucujiformia</taxon>
        <taxon>Chrysomeloidea</taxon>
        <taxon>Cerambycidae</taxon>
        <taxon>Lamiinae</taxon>
        <taxon>Acanthocinini</taxon>
        <taxon>Exocentrus</taxon>
    </lineage>
</organism>
<evidence type="ECO:0000256" key="3">
    <source>
        <dbReference type="ARBA" id="ARBA00022475"/>
    </source>
</evidence>
<gene>
    <name evidence="9" type="ORF">NQ315_013623</name>
</gene>
<name>A0AAV8W3E2_9CUCU</name>
<accession>A0AAV8W3E2</accession>
<keyword evidence="6 8" id="KW-0472">Membrane</keyword>
<dbReference type="PANTHER" id="PTHR11923">
    <property type="entry name" value="SCAVENGER RECEPTOR CLASS B TYPE-1 SR-B1"/>
    <property type="match status" value="1"/>
</dbReference>
<sequence>MHSLMAKTASLVILSDFIPSTRRYRQSIADVVSDASMITRLGLNIVIRQTKSEPLVQMTAKEFMFGYSSTLMTLGNSFMSSWIYFDKLGLIDRMYDFDGDYETIYTGEKHGLANIGLIDKYRGSTKIPQWESPCGDVTGASDGTKFPGFVKSNDTLLFFRKSMCRAKALVKVNETISNGLKAYVYHFDPESDDNGHVHEKNKCFCKGPRKCLPPGLLDVRGCYYGFPIALSYPHFLDGDQALTAKVNGTNPDPAKHKSFFVLQPDSGLPIELAVRYQINMALGPIHKIANCERFNDMVLPLLWTEIRLYQLPTNLALRFRMYLSILPVGEKVVTYLLLVGGGALLLYAMYKFLKINSTKARFNTPWIEDEFVYNLDRKLSSYIPDKKGSVNAKELEVFIGGVLLNAPLTHEIHETVMESKICLRSKACATTDMYTGYLIPTALVIF</sequence>